<keyword evidence="1" id="KW-1185">Reference proteome</keyword>
<proteinExistence type="predicted"/>
<protein>
    <submittedName>
        <fullName evidence="2">Dynactin subunit 6</fullName>
    </submittedName>
</protein>
<dbReference type="WBParaSite" id="Hba_12382">
    <property type="protein sequence ID" value="Hba_12382"/>
    <property type="gene ID" value="Hba_12382"/>
</dbReference>
<accession>A0A1I7X4R6</accession>
<dbReference type="Proteomes" id="UP000095283">
    <property type="component" value="Unplaced"/>
</dbReference>
<dbReference type="AlphaFoldDB" id="A0A1I7X4R6"/>
<organism evidence="1 2">
    <name type="scientific">Heterorhabditis bacteriophora</name>
    <name type="common">Entomopathogenic nematode worm</name>
    <dbReference type="NCBI Taxonomy" id="37862"/>
    <lineage>
        <taxon>Eukaryota</taxon>
        <taxon>Metazoa</taxon>
        <taxon>Ecdysozoa</taxon>
        <taxon>Nematoda</taxon>
        <taxon>Chromadorea</taxon>
        <taxon>Rhabditida</taxon>
        <taxon>Rhabditina</taxon>
        <taxon>Rhabditomorpha</taxon>
        <taxon>Strongyloidea</taxon>
        <taxon>Heterorhabditidae</taxon>
        <taxon>Heterorhabditis</taxon>
    </lineage>
</organism>
<evidence type="ECO:0000313" key="2">
    <source>
        <dbReference type="WBParaSite" id="Hba_12382"/>
    </source>
</evidence>
<name>A0A1I7X4R6_HETBA</name>
<sequence length="178" mass="20010">MANYCVLFFPENQDSEVLPESSVIDGSVTVGRHVSIQRKDNKLYDGNILYIGSEDNCDAKIQYVTTTGQLKNTAPLVVRGIFRTTWHQLSPVPLIPPPQKLSNLKSCDETAGIIQDLQKRIPRLREPGLLFSSIFVHIYINSPHLDEVTSDESHYTLLPATQVENIKKTKSTEIRTSD</sequence>
<evidence type="ECO:0000313" key="1">
    <source>
        <dbReference type="Proteomes" id="UP000095283"/>
    </source>
</evidence>
<reference evidence="2" key="1">
    <citation type="submission" date="2016-11" db="UniProtKB">
        <authorList>
            <consortium name="WormBaseParasite"/>
        </authorList>
    </citation>
    <scope>IDENTIFICATION</scope>
</reference>